<dbReference type="VEuPathDB" id="FungiDB:ASPBRDRAFT_123676"/>
<accession>A0A1L9ULQ9</accession>
<dbReference type="Proteomes" id="UP000184499">
    <property type="component" value="Unassembled WGS sequence"/>
</dbReference>
<dbReference type="OMA" id="ISHMPIR"/>
<keyword evidence="3" id="KW-1185">Reference proteome</keyword>
<feature type="non-terminal residue" evidence="2">
    <location>
        <position position="1"/>
    </location>
</feature>
<name>A0A1L9ULQ9_ASPBC</name>
<dbReference type="AlphaFoldDB" id="A0A1L9ULQ9"/>
<evidence type="ECO:0000313" key="2">
    <source>
        <dbReference type="EMBL" id="OJJ72500.1"/>
    </source>
</evidence>
<proteinExistence type="predicted"/>
<evidence type="ECO:0000256" key="1">
    <source>
        <dbReference type="SAM" id="MobiDB-lite"/>
    </source>
</evidence>
<dbReference type="EMBL" id="KV878683">
    <property type="protein sequence ID" value="OJJ72500.1"/>
    <property type="molecule type" value="Genomic_DNA"/>
</dbReference>
<feature type="compositionally biased region" description="Basic and acidic residues" evidence="1">
    <location>
        <begin position="91"/>
        <end position="104"/>
    </location>
</feature>
<sequence>RGHTHGSYGNADRATARSLALSVKPSARGADSVIALISRLPGRSQPSAHRTILNIGIWYHLLHVEDTITMIAPPAEAMWLEGAKQKPGRNPGRELISHMPIRDS</sequence>
<reference evidence="3" key="1">
    <citation type="journal article" date="2017" name="Genome Biol.">
        <title>Comparative genomics reveals high biological diversity and specific adaptations in the industrially and medically important fungal genus Aspergillus.</title>
        <authorList>
            <person name="de Vries R.P."/>
            <person name="Riley R."/>
            <person name="Wiebenga A."/>
            <person name="Aguilar-Osorio G."/>
            <person name="Amillis S."/>
            <person name="Uchima C.A."/>
            <person name="Anderluh G."/>
            <person name="Asadollahi M."/>
            <person name="Askin M."/>
            <person name="Barry K."/>
            <person name="Battaglia E."/>
            <person name="Bayram O."/>
            <person name="Benocci T."/>
            <person name="Braus-Stromeyer S.A."/>
            <person name="Caldana C."/>
            <person name="Canovas D."/>
            <person name="Cerqueira G.C."/>
            <person name="Chen F."/>
            <person name="Chen W."/>
            <person name="Choi C."/>
            <person name="Clum A."/>
            <person name="Dos Santos R.A."/>
            <person name="Damasio A.R."/>
            <person name="Diallinas G."/>
            <person name="Emri T."/>
            <person name="Fekete E."/>
            <person name="Flipphi M."/>
            <person name="Freyberg S."/>
            <person name="Gallo A."/>
            <person name="Gournas C."/>
            <person name="Habgood R."/>
            <person name="Hainaut M."/>
            <person name="Harispe M.L."/>
            <person name="Henrissat B."/>
            <person name="Hilden K.S."/>
            <person name="Hope R."/>
            <person name="Hossain A."/>
            <person name="Karabika E."/>
            <person name="Karaffa L."/>
            <person name="Karanyi Z."/>
            <person name="Krasevec N."/>
            <person name="Kuo A."/>
            <person name="Kusch H."/>
            <person name="LaButti K."/>
            <person name="Lagendijk E.L."/>
            <person name="Lapidus A."/>
            <person name="Levasseur A."/>
            <person name="Lindquist E."/>
            <person name="Lipzen A."/>
            <person name="Logrieco A.F."/>
            <person name="MacCabe A."/>
            <person name="Maekelae M.R."/>
            <person name="Malavazi I."/>
            <person name="Melin P."/>
            <person name="Meyer V."/>
            <person name="Mielnichuk N."/>
            <person name="Miskei M."/>
            <person name="Molnar A.P."/>
            <person name="Mule G."/>
            <person name="Ngan C.Y."/>
            <person name="Orejas M."/>
            <person name="Orosz E."/>
            <person name="Ouedraogo J.P."/>
            <person name="Overkamp K.M."/>
            <person name="Park H.-S."/>
            <person name="Perrone G."/>
            <person name="Piumi F."/>
            <person name="Punt P.J."/>
            <person name="Ram A.F."/>
            <person name="Ramon A."/>
            <person name="Rauscher S."/>
            <person name="Record E."/>
            <person name="Riano-Pachon D.M."/>
            <person name="Robert V."/>
            <person name="Roehrig J."/>
            <person name="Ruller R."/>
            <person name="Salamov A."/>
            <person name="Salih N.S."/>
            <person name="Samson R.A."/>
            <person name="Sandor E."/>
            <person name="Sanguinetti M."/>
            <person name="Schuetze T."/>
            <person name="Sepcic K."/>
            <person name="Shelest E."/>
            <person name="Sherlock G."/>
            <person name="Sophianopoulou V."/>
            <person name="Squina F.M."/>
            <person name="Sun H."/>
            <person name="Susca A."/>
            <person name="Todd R.B."/>
            <person name="Tsang A."/>
            <person name="Unkles S.E."/>
            <person name="van de Wiele N."/>
            <person name="van Rossen-Uffink D."/>
            <person name="Oliveira J.V."/>
            <person name="Vesth T.C."/>
            <person name="Visser J."/>
            <person name="Yu J.-H."/>
            <person name="Zhou M."/>
            <person name="Andersen M.R."/>
            <person name="Archer D.B."/>
            <person name="Baker S.E."/>
            <person name="Benoit I."/>
            <person name="Brakhage A.A."/>
            <person name="Braus G.H."/>
            <person name="Fischer R."/>
            <person name="Frisvad J.C."/>
            <person name="Goldman G.H."/>
            <person name="Houbraken J."/>
            <person name="Oakley B."/>
            <person name="Pocsi I."/>
            <person name="Scazzocchio C."/>
            <person name="Seiboth B."/>
            <person name="vanKuyk P.A."/>
            <person name="Wortman J."/>
            <person name="Dyer P.S."/>
            <person name="Grigoriev I.V."/>
        </authorList>
    </citation>
    <scope>NUCLEOTIDE SEQUENCE [LARGE SCALE GENOMIC DNA]</scope>
    <source>
        <strain evidence="3">CBS 101740 / IMI 381727 / IBT 21946</strain>
    </source>
</reference>
<dbReference type="OrthoDB" id="4488764at2759"/>
<dbReference type="GeneID" id="93570111"/>
<evidence type="ECO:0000313" key="3">
    <source>
        <dbReference type="Proteomes" id="UP000184499"/>
    </source>
</evidence>
<feature type="region of interest" description="Disordered" evidence="1">
    <location>
        <begin position="84"/>
        <end position="104"/>
    </location>
</feature>
<gene>
    <name evidence="2" type="ORF">ASPBRDRAFT_123676</name>
</gene>
<dbReference type="RefSeq" id="XP_067479748.1">
    <property type="nucleotide sequence ID" value="XM_067617623.1"/>
</dbReference>
<organism evidence="2 3">
    <name type="scientific">Aspergillus brasiliensis (strain CBS 101740 / IMI 381727 / IBT 21946)</name>
    <dbReference type="NCBI Taxonomy" id="767769"/>
    <lineage>
        <taxon>Eukaryota</taxon>
        <taxon>Fungi</taxon>
        <taxon>Dikarya</taxon>
        <taxon>Ascomycota</taxon>
        <taxon>Pezizomycotina</taxon>
        <taxon>Eurotiomycetes</taxon>
        <taxon>Eurotiomycetidae</taxon>
        <taxon>Eurotiales</taxon>
        <taxon>Aspergillaceae</taxon>
        <taxon>Aspergillus</taxon>
        <taxon>Aspergillus subgen. Circumdati</taxon>
    </lineage>
</organism>
<protein>
    <submittedName>
        <fullName evidence="2">Uncharacterized protein</fullName>
    </submittedName>
</protein>